<evidence type="ECO:0008006" key="4">
    <source>
        <dbReference type="Google" id="ProtNLM"/>
    </source>
</evidence>
<sequence>MMKFFLPFLALLGGAAIAVQSQVNGELGKKTGVIEASLINFAVGTLVLLMVAIFFGRGEFSAAAAVPKWQLTGGILGAFYVLMVVFSVPRIGVTATLMSAIAGQMLLGAVIDHFGFFGGERVPMNGTKILALILLLFSLILFHSNHGSK</sequence>
<comment type="caution">
    <text evidence="2">The sequence shown here is derived from an EMBL/GenBank/DDBJ whole genome shotgun (WGS) entry which is preliminary data.</text>
</comment>
<dbReference type="GO" id="GO:0005886">
    <property type="term" value="C:plasma membrane"/>
    <property type="evidence" value="ECO:0007669"/>
    <property type="project" value="TreeGrafter"/>
</dbReference>
<feature type="transmembrane region" description="Helical" evidence="1">
    <location>
        <begin position="37"/>
        <end position="57"/>
    </location>
</feature>
<name>A0A150MDR9_9BACI</name>
<protein>
    <recommendedName>
        <fullName evidence="4">EamA-like transporter family protein</fullName>
    </recommendedName>
</protein>
<dbReference type="InterPro" id="IPR006750">
    <property type="entry name" value="YdcZ"/>
</dbReference>
<dbReference type="Pfam" id="PF04657">
    <property type="entry name" value="DMT_YdcZ"/>
    <property type="match status" value="1"/>
</dbReference>
<dbReference type="PANTHER" id="PTHR34821">
    <property type="entry name" value="INNER MEMBRANE PROTEIN YDCZ"/>
    <property type="match status" value="1"/>
</dbReference>
<feature type="transmembrane region" description="Helical" evidence="1">
    <location>
        <begin position="95"/>
        <end position="117"/>
    </location>
</feature>
<gene>
    <name evidence="2" type="ORF">B4135_1104</name>
</gene>
<evidence type="ECO:0000313" key="3">
    <source>
        <dbReference type="Proteomes" id="UP000075683"/>
    </source>
</evidence>
<evidence type="ECO:0000256" key="1">
    <source>
        <dbReference type="SAM" id="Phobius"/>
    </source>
</evidence>
<dbReference type="Proteomes" id="UP000075683">
    <property type="component" value="Unassembled WGS sequence"/>
</dbReference>
<dbReference type="STRING" id="301148.B4135_1104"/>
<accession>A0A150MDR9</accession>
<dbReference type="EMBL" id="LQYT01000009">
    <property type="protein sequence ID" value="KYD22621.1"/>
    <property type="molecule type" value="Genomic_DNA"/>
</dbReference>
<dbReference type="PANTHER" id="PTHR34821:SF2">
    <property type="entry name" value="INNER MEMBRANE PROTEIN YDCZ"/>
    <property type="match status" value="1"/>
</dbReference>
<keyword evidence="1" id="KW-1133">Transmembrane helix</keyword>
<evidence type="ECO:0000313" key="2">
    <source>
        <dbReference type="EMBL" id="KYD22621.1"/>
    </source>
</evidence>
<reference evidence="2 3" key="1">
    <citation type="submission" date="2016-01" db="EMBL/GenBank/DDBJ databases">
        <title>Draft Genome Sequences of Seven Thermophilic Sporeformers Isolated from Foods.</title>
        <authorList>
            <person name="Berendsen E.M."/>
            <person name="Wells-Bennik M.H."/>
            <person name="Krawcyk A.O."/>
            <person name="De Jong A."/>
            <person name="Holsappel S."/>
            <person name="Eijlander R.T."/>
            <person name="Kuipers O.P."/>
        </authorList>
    </citation>
    <scope>NUCLEOTIDE SEQUENCE [LARGE SCALE GENOMIC DNA]</scope>
    <source>
        <strain evidence="2 3">B4135</strain>
    </source>
</reference>
<feature type="transmembrane region" description="Helical" evidence="1">
    <location>
        <begin position="69"/>
        <end position="89"/>
    </location>
</feature>
<organism evidence="2 3">
    <name type="scientific">Caldibacillus debilis</name>
    <dbReference type="NCBI Taxonomy" id="301148"/>
    <lineage>
        <taxon>Bacteria</taxon>
        <taxon>Bacillati</taxon>
        <taxon>Bacillota</taxon>
        <taxon>Bacilli</taxon>
        <taxon>Bacillales</taxon>
        <taxon>Bacillaceae</taxon>
        <taxon>Caldibacillus</taxon>
    </lineage>
</organism>
<proteinExistence type="predicted"/>
<keyword evidence="1" id="KW-0472">Membrane</keyword>
<dbReference type="AlphaFoldDB" id="A0A150MDR9"/>
<keyword evidence="1" id="KW-0812">Transmembrane</keyword>
<feature type="transmembrane region" description="Helical" evidence="1">
    <location>
        <begin position="129"/>
        <end position="146"/>
    </location>
</feature>